<proteinExistence type="inferred from homology"/>
<evidence type="ECO:0008006" key="14">
    <source>
        <dbReference type="Google" id="ProtNLM"/>
    </source>
</evidence>
<evidence type="ECO:0000256" key="7">
    <source>
        <dbReference type="ARBA" id="ARBA00023128"/>
    </source>
</evidence>
<dbReference type="InterPro" id="IPR023395">
    <property type="entry name" value="MCP_dom_sf"/>
</dbReference>
<evidence type="ECO:0000256" key="2">
    <source>
        <dbReference type="ARBA" id="ARBA00006375"/>
    </source>
</evidence>
<dbReference type="OrthoDB" id="14252at2759"/>
<keyword evidence="13" id="KW-1185">Reference proteome</keyword>
<evidence type="ECO:0000256" key="5">
    <source>
        <dbReference type="ARBA" id="ARBA00022737"/>
    </source>
</evidence>
<protein>
    <recommendedName>
        <fullName evidence="14">Mitochondrial carrier</fullName>
    </recommendedName>
</protein>
<evidence type="ECO:0000313" key="13">
    <source>
        <dbReference type="Proteomes" id="UP001140091"/>
    </source>
</evidence>
<dbReference type="PANTHER" id="PTHR45624:SF10">
    <property type="entry name" value="SLC (SOLUTE CARRIER) HOMOLOG"/>
    <property type="match status" value="1"/>
</dbReference>
<dbReference type="Gene3D" id="1.50.40.10">
    <property type="entry name" value="Mitochondrial carrier domain"/>
    <property type="match status" value="1"/>
</dbReference>
<accession>A0A9W8MHF8</accession>
<sequence>MGDTPNGGDKVQLDPTLDFVAGTIAATVALMNGIVFASYRFLMKLQLEHADAVPTLSQIALAGAGSGIISSLFPIRIITTPTELIKIRQQSLLIPTTARQVAWQIFCENGIRGLYRGITATALRDTGYGAYFFAYEATCRLFSSPPPIDPTSTDLMAHVEKGVNTLSWPALLLAGGAAGIAGWVITFPFDVVKTRIQGSHPVYSTALPHAPFSTIANHSTRAYTTATVTTPLLDGIEFSSPGPKDLNPYRSTWSTIVHSYRNEGASVFFRGLSPTLIRAIPVNMVTFATFEAVVKTFS</sequence>
<keyword evidence="8 9" id="KW-0472">Membrane</keyword>
<dbReference type="PANTHER" id="PTHR45624">
    <property type="entry name" value="MITOCHONDRIAL BASIC AMINO ACIDS TRANSPORTER-RELATED"/>
    <property type="match status" value="1"/>
</dbReference>
<evidence type="ECO:0000256" key="3">
    <source>
        <dbReference type="ARBA" id="ARBA00022448"/>
    </source>
</evidence>
<comment type="caution">
    <text evidence="12">The sequence shown here is derived from an EMBL/GenBank/DDBJ whole genome shotgun (WGS) entry which is preliminary data.</text>
</comment>
<keyword evidence="4 9" id="KW-0812">Transmembrane</keyword>
<dbReference type="GO" id="GO:0022857">
    <property type="term" value="F:transmembrane transporter activity"/>
    <property type="evidence" value="ECO:0007669"/>
    <property type="project" value="TreeGrafter"/>
</dbReference>
<dbReference type="Proteomes" id="UP001140091">
    <property type="component" value="Unassembled WGS sequence"/>
</dbReference>
<name>A0A9W8MHF8_9AGAR</name>
<feature type="transmembrane region" description="Helical" evidence="11">
    <location>
        <begin position="166"/>
        <end position="189"/>
    </location>
</feature>
<keyword evidence="7" id="KW-0496">Mitochondrion</keyword>
<dbReference type="InterPro" id="IPR050567">
    <property type="entry name" value="Mitochondrial_Carrier"/>
</dbReference>
<evidence type="ECO:0000256" key="4">
    <source>
        <dbReference type="ARBA" id="ARBA00022692"/>
    </source>
</evidence>
<evidence type="ECO:0000256" key="1">
    <source>
        <dbReference type="ARBA" id="ARBA00004225"/>
    </source>
</evidence>
<keyword evidence="6 11" id="KW-1133">Transmembrane helix</keyword>
<dbReference type="EMBL" id="JANBPK010000780">
    <property type="protein sequence ID" value="KAJ2932135.1"/>
    <property type="molecule type" value="Genomic_DNA"/>
</dbReference>
<keyword evidence="5" id="KW-0677">Repeat</keyword>
<dbReference type="AlphaFoldDB" id="A0A9W8MHF8"/>
<comment type="similarity">
    <text evidence="2 10">Belongs to the mitochondrial carrier (TC 2.A.29) family.</text>
</comment>
<dbReference type="GO" id="GO:0031966">
    <property type="term" value="C:mitochondrial membrane"/>
    <property type="evidence" value="ECO:0007669"/>
    <property type="project" value="UniProtKB-SubCell"/>
</dbReference>
<evidence type="ECO:0000256" key="8">
    <source>
        <dbReference type="ARBA" id="ARBA00023136"/>
    </source>
</evidence>
<evidence type="ECO:0000256" key="9">
    <source>
        <dbReference type="PROSITE-ProRule" id="PRU00282"/>
    </source>
</evidence>
<dbReference type="PROSITE" id="PS50920">
    <property type="entry name" value="SOLCAR"/>
    <property type="match status" value="2"/>
</dbReference>
<evidence type="ECO:0000256" key="10">
    <source>
        <dbReference type="RuleBase" id="RU000488"/>
    </source>
</evidence>
<reference evidence="12" key="1">
    <citation type="submission" date="2022-06" db="EMBL/GenBank/DDBJ databases">
        <title>Genome Sequence of Candolleomyces eurysporus.</title>
        <authorList>
            <person name="Buettner E."/>
        </authorList>
    </citation>
    <scope>NUCLEOTIDE SEQUENCE</scope>
    <source>
        <strain evidence="12">VTCC 930004</strain>
    </source>
</reference>
<comment type="subcellular location">
    <subcellularLocation>
        <location evidence="1">Mitochondrion membrane</location>
        <topology evidence="1">Multi-pass membrane protein</topology>
    </subcellularLocation>
</comment>
<evidence type="ECO:0000313" key="12">
    <source>
        <dbReference type="EMBL" id="KAJ2932135.1"/>
    </source>
</evidence>
<keyword evidence="3 10" id="KW-0813">Transport</keyword>
<feature type="transmembrane region" description="Helical" evidence="11">
    <location>
        <begin position="20"/>
        <end position="39"/>
    </location>
</feature>
<evidence type="ECO:0000256" key="6">
    <source>
        <dbReference type="ARBA" id="ARBA00022989"/>
    </source>
</evidence>
<evidence type="ECO:0000256" key="11">
    <source>
        <dbReference type="SAM" id="Phobius"/>
    </source>
</evidence>
<feature type="repeat" description="Solcar" evidence="9">
    <location>
        <begin position="57"/>
        <end position="142"/>
    </location>
</feature>
<organism evidence="12 13">
    <name type="scientific">Candolleomyces eurysporus</name>
    <dbReference type="NCBI Taxonomy" id="2828524"/>
    <lineage>
        <taxon>Eukaryota</taxon>
        <taxon>Fungi</taxon>
        <taxon>Dikarya</taxon>
        <taxon>Basidiomycota</taxon>
        <taxon>Agaricomycotina</taxon>
        <taxon>Agaricomycetes</taxon>
        <taxon>Agaricomycetidae</taxon>
        <taxon>Agaricales</taxon>
        <taxon>Agaricineae</taxon>
        <taxon>Psathyrellaceae</taxon>
        <taxon>Candolleomyces</taxon>
    </lineage>
</organism>
<dbReference type="InterPro" id="IPR018108">
    <property type="entry name" value="MCP_transmembrane"/>
</dbReference>
<feature type="repeat" description="Solcar" evidence="9">
    <location>
        <begin position="169"/>
        <end position="296"/>
    </location>
</feature>
<gene>
    <name evidence="12" type="ORF">H1R20_g4957</name>
</gene>
<dbReference type="Pfam" id="PF00153">
    <property type="entry name" value="Mito_carr"/>
    <property type="match status" value="3"/>
</dbReference>
<dbReference type="SUPFAM" id="SSF103506">
    <property type="entry name" value="Mitochondrial carrier"/>
    <property type="match status" value="1"/>
</dbReference>
<feature type="non-terminal residue" evidence="12">
    <location>
        <position position="1"/>
    </location>
</feature>